<evidence type="ECO:0000256" key="7">
    <source>
        <dbReference type="ARBA" id="ARBA00023136"/>
    </source>
</evidence>
<reference evidence="11 12" key="1">
    <citation type="submission" date="2018-04" db="EMBL/GenBank/DDBJ databases">
        <title>Genomic Encyclopedia of Type Strains, Phase III (KMG-III): the genomes of soil and plant-associated and newly described type strains.</title>
        <authorList>
            <person name="Whitman W."/>
        </authorList>
    </citation>
    <scope>NUCLEOTIDE SEQUENCE [LARGE SCALE GENOMIC DNA]</scope>
    <source>
        <strain evidence="11 12">KA25</strain>
    </source>
</reference>
<keyword evidence="1 10" id="KW-1003">Cell membrane</keyword>
<evidence type="ECO:0000256" key="8">
    <source>
        <dbReference type="ARBA" id="ARBA00023209"/>
    </source>
</evidence>
<keyword evidence="2 10" id="KW-0444">Lipid biosynthesis</keyword>
<evidence type="ECO:0000256" key="1">
    <source>
        <dbReference type="ARBA" id="ARBA00022475"/>
    </source>
</evidence>
<dbReference type="GO" id="GO:0043772">
    <property type="term" value="F:acyl-phosphate glycerol-3-phosphate acyltransferase activity"/>
    <property type="evidence" value="ECO:0007669"/>
    <property type="project" value="UniProtKB-UniRule"/>
</dbReference>
<evidence type="ECO:0000256" key="5">
    <source>
        <dbReference type="ARBA" id="ARBA00022989"/>
    </source>
</evidence>
<dbReference type="NCBIfam" id="TIGR00023">
    <property type="entry name" value="glycerol-3-phosphate 1-O-acyltransferase PlsY"/>
    <property type="match status" value="1"/>
</dbReference>
<accession>A0A2T5KEI3</accession>
<evidence type="ECO:0000313" key="11">
    <source>
        <dbReference type="EMBL" id="PTR20811.1"/>
    </source>
</evidence>
<evidence type="ECO:0000256" key="10">
    <source>
        <dbReference type="HAMAP-Rule" id="MF_01043"/>
    </source>
</evidence>
<comment type="pathway">
    <text evidence="10">Lipid metabolism; phospholipid metabolism.</text>
</comment>
<dbReference type="EC" id="2.3.1.275" evidence="10"/>
<comment type="function">
    <text evidence="10">Catalyzes the transfer of an acyl group from acyl-phosphate (acyl-PO(4)) to glycerol-3-phosphate (G3P) to form lysophosphatidic acid (LPA). This enzyme utilizes acyl-phosphate as fatty acyl donor, but not acyl-CoA or acyl-ACP.</text>
</comment>
<keyword evidence="7 10" id="KW-0472">Membrane</keyword>
<comment type="catalytic activity">
    <reaction evidence="10">
        <text>an acyl phosphate + sn-glycerol 3-phosphate = a 1-acyl-sn-glycero-3-phosphate + phosphate</text>
        <dbReference type="Rhea" id="RHEA:34075"/>
        <dbReference type="ChEBI" id="CHEBI:43474"/>
        <dbReference type="ChEBI" id="CHEBI:57597"/>
        <dbReference type="ChEBI" id="CHEBI:57970"/>
        <dbReference type="ChEBI" id="CHEBI:59918"/>
        <dbReference type="EC" id="2.3.1.275"/>
    </reaction>
</comment>
<name>A0A2T5KEI3_9RHOB</name>
<sequence length="210" mass="21635">MPAIESGLLALILTGVLGYLLGSIPFGIVITRAFGLGDLRRIGSGNIGATNVLRTGNRPAALATLLLDSGKGAIAVLIARAAVGEDAAQLAAFTSFLGHLYPVWLGFRGGKGVATFLGTLLALAWPVGLACCLTWLATAAVSRISSLSALVAAASGVVWMLLLGQGQMAALGLVLAVLIFIRHHENIRRIANGTEPRIGKKASQDQSAEQ</sequence>
<comment type="subunit">
    <text evidence="10">Probably interacts with PlsX.</text>
</comment>
<keyword evidence="4 10" id="KW-0812">Transmembrane</keyword>
<evidence type="ECO:0000256" key="3">
    <source>
        <dbReference type="ARBA" id="ARBA00022679"/>
    </source>
</evidence>
<dbReference type="RefSeq" id="WP_101340109.1">
    <property type="nucleotide sequence ID" value="NZ_CP090021.1"/>
</dbReference>
<dbReference type="UniPathway" id="UPA00085"/>
<dbReference type="AlphaFoldDB" id="A0A2T5KEI3"/>
<feature type="transmembrane region" description="Helical" evidence="10">
    <location>
        <begin position="157"/>
        <end position="181"/>
    </location>
</feature>
<proteinExistence type="inferred from homology"/>
<keyword evidence="9 10" id="KW-1208">Phospholipid metabolism</keyword>
<dbReference type="OrthoDB" id="9777124at2"/>
<feature type="transmembrane region" description="Helical" evidence="10">
    <location>
        <begin position="87"/>
        <end position="107"/>
    </location>
</feature>
<dbReference type="InterPro" id="IPR003811">
    <property type="entry name" value="G3P_acylTferase_PlsY"/>
</dbReference>
<keyword evidence="5 10" id="KW-1133">Transmembrane helix</keyword>
<feature type="transmembrane region" description="Helical" evidence="10">
    <location>
        <begin position="6"/>
        <end position="31"/>
    </location>
</feature>
<comment type="subcellular location">
    <subcellularLocation>
        <location evidence="10">Cell membrane</location>
        <topology evidence="10">Multi-pass membrane protein</topology>
    </subcellularLocation>
</comment>
<dbReference type="Proteomes" id="UP000244060">
    <property type="component" value="Unassembled WGS sequence"/>
</dbReference>
<dbReference type="HAMAP" id="MF_01043">
    <property type="entry name" value="PlsY"/>
    <property type="match status" value="1"/>
</dbReference>
<dbReference type="Pfam" id="PF02660">
    <property type="entry name" value="G3P_acyltransf"/>
    <property type="match status" value="1"/>
</dbReference>
<organism evidence="11 12">
    <name type="scientific">Cereibacter azotoformans</name>
    <dbReference type="NCBI Taxonomy" id="43057"/>
    <lineage>
        <taxon>Bacteria</taxon>
        <taxon>Pseudomonadati</taxon>
        <taxon>Pseudomonadota</taxon>
        <taxon>Alphaproteobacteria</taxon>
        <taxon>Rhodobacterales</taxon>
        <taxon>Paracoccaceae</taxon>
        <taxon>Cereibacter</taxon>
    </lineage>
</organism>
<evidence type="ECO:0000256" key="6">
    <source>
        <dbReference type="ARBA" id="ARBA00023098"/>
    </source>
</evidence>
<keyword evidence="11" id="KW-0012">Acyltransferase</keyword>
<feature type="transmembrane region" description="Helical" evidence="10">
    <location>
        <begin position="114"/>
        <end position="137"/>
    </location>
</feature>
<keyword evidence="6 10" id="KW-0443">Lipid metabolism</keyword>
<keyword evidence="3 10" id="KW-0808">Transferase</keyword>
<evidence type="ECO:0000256" key="4">
    <source>
        <dbReference type="ARBA" id="ARBA00022692"/>
    </source>
</evidence>
<comment type="similarity">
    <text evidence="10">Belongs to the PlsY family.</text>
</comment>
<dbReference type="PANTHER" id="PTHR30309">
    <property type="entry name" value="INNER MEMBRANE PROTEIN YGIH"/>
    <property type="match status" value="1"/>
</dbReference>
<evidence type="ECO:0000256" key="2">
    <source>
        <dbReference type="ARBA" id="ARBA00022516"/>
    </source>
</evidence>
<dbReference type="GO" id="GO:0008654">
    <property type="term" value="P:phospholipid biosynthetic process"/>
    <property type="evidence" value="ECO:0007669"/>
    <property type="project" value="UniProtKB-UniRule"/>
</dbReference>
<gene>
    <name evidence="10" type="primary">plsY</name>
    <name evidence="11" type="ORF">C8J28_101131</name>
</gene>
<evidence type="ECO:0000313" key="12">
    <source>
        <dbReference type="Proteomes" id="UP000244060"/>
    </source>
</evidence>
<protein>
    <recommendedName>
        <fullName evidence="10">Glycerol-3-phosphate acyltransferase</fullName>
    </recommendedName>
    <alternativeName>
        <fullName evidence="10">Acyl-PO4 G3P acyltransferase</fullName>
    </alternativeName>
    <alternativeName>
        <fullName evidence="10">Acyl-phosphate--glycerol-3-phosphate acyltransferase</fullName>
    </alternativeName>
    <alternativeName>
        <fullName evidence="10">G3P acyltransferase</fullName>
        <shortName evidence="10">GPAT</shortName>
        <ecNumber evidence="10">2.3.1.275</ecNumber>
    </alternativeName>
    <alternativeName>
        <fullName evidence="10">Lysophosphatidic acid synthase</fullName>
        <shortName evidence="10">LPA synthase</shortName>
    </alternativeName>
</protein>
<keyword evidence="8 10" id="KW-0594">Phospholipid biosynthesis</keyword>
<keyword evidence="12" id="KW-1185">Reference proteome</keyword>
<dbReference type="GO" id="GO:0005886">
    <property type="term" value="C:plasma membrane"/>
    <property type="evidence" value="ECO:0007669"/>
    <property type="project" value="UniProtKB-SubCell"/>
</dbReference>
<dbReference type="EMBL" id="QAOT01000001">
    <property type="protein sequence ID" value="PTR20811.1"/>
    <property type="molecule type" value="Genomic_DNA"/>
</dbReference>
<dbReference type="PANTHER" id="PTHR30309:SF0">
    <property type="entry name" value="GLYCEROL-3-PHOSPHATE ACYLTRANSFERASE-RELATED"/>
    <property type="match status" value="1"/>
</dbReference>
<dbReference type="SMART" id="SM01207">
    <property type="entry name" value="G3P_acyltransf"/>
    <property type="match status" value="1"/>
</dbReference>
<comment type="caution">
    <text evidence="11">The sequence shown here is derived from an EMBL/GenBank/DDBJ whole genome shotgun (WGS) entry which is preliminary data.</text>
</comment>
<evidence type="ECO:0000256" key="9">
    <source>
        <dbReference type="ARBA" id="ARBA00023264"/>
    </source>
</evidence>